<evidence type="ECO:0000313" key="3">
    <source>
        <dbReference type="Proteomes" id="UP000298030"/>
    </source>
</evidence>
<keyword evidence="1" id="KW-0732">Signal</keyword>
<reference evidence="2 3" key="1">
    <citation type="journal article" date="2019" name="Nat. Ecol. Evol.">
        <title>Megaphylogeny resolves global patterns of mushroom evolution.</title>
        <authorList>
            <person name="Varga T."/>
            <person name="Krizsan K."/>
            <person name="Foldi C."/>
            <person name="Dima B."/>
            <person name="Sanchez-Garcia M."/>
            <person name="Sanchez-Ramirez S."/>
            <person name="Szollosi G.J."/>
            <person name="Szarkandi J.G."/>
            <person name="Papp V."/>
            <person name="Albert L."/>
            <person name="Andreopoulos W."/>
            <person name="Angelini C."/>
            <person name="Antonin V."/>
            <person name="Barry K.W."/>
            <person name="Bougher N.L."/>
            <person name="Buchanan P."/>
            <person name="Buyck B."/>
            <person name="Bense V."/>
            <person name="Catcheside P."/>
            <person name="Chovatia M."/>
            <person name="Cooper J."/>
            <person name="Damon W."/>
            <person name="Desjardin D."/>
            <person name="Finy P."/>
            <person name="Geml J."/>
            <person name="Haridas S."/>
            <person name="Hughes K."/>
            <person name="Justo A."/>
            <person name="Karasinski D."/>
            <person name="Kautmanova I."/>
            <person name="Kiss B."/>
            <person name="Kocsube S."/>
            <person name="Kotiranta H."/>
            <person name="LaButti K.M."/>
            <person name="Lechner B.E."/>
            <person name="Liimatainen K."/>
            <person name="Lipzen A."/>
            <person name="Lukacs Z."/>
            <person name="Mihaltcheva S."/>
            <person name="Morgado L.N."/>
            <person name="Niskanen T."/>
            <person name="Noordeloos M.E."/>
            <person name="Ohm R.A."/>
            <person name="Ortiz-Santana B."/>
            <person name="Ovrebo C."/>
            <person name="Racz N."/>
            <person name="Riley R."/>
            <person name="Savchenko A."/>
            <person name="Shiryaev A."/>
            <person name="Soop K."/>
            <person name="Spirin V."/>
            <person name="Szebenyi C."/>
            <person name="Tomsovsky M."/>
            <person name="Tulloss R.E."/>
            <person name="Uehling J."/>
            <person name="Grigoriev I.V."/>
            <person name="Vagvolgyi C."/>
            <person name="Papp T."/>
            <person name="Martin F.M."/>
            <person name="Miettinen O."/>
            <person name="Hibbett D.S."/>
            <person name="Nagy L.G."/>
        </authorList>
    </citation>
    <scope>NUCLEOTIDE SEQUENCE [LARGE SCALE GENOMIC DNA]</scope>
    <source>
        <strain evidence="2 3">FP101781</strain>
    </source>
</reference>
<evidence type="ECO:0000313" key="2">
    <source>
        <dbReference type="EMBL" id="TEB25764.1"/>
    </source>
</evidence>
<sequence>MGMAVWTLTVSTDVLVLSLSLSRTLDWAHDQTFPEISGHAASVALARHNIASLLCLNNASGLFPVDDTGDADRLVFLAALYIPFQHDGFHIRPKGQFHSLCRRYGVQVPLNLTHHDVVAETSARQKPGTIECCSTAHKLSESVCPIVRRTFVTSVGPLFQDRVLQVVSGFVPVHTRRVQEKVFGAGGVILVMRTSQRFAQHSCTYY</sequence>
<feature type="chain" id="PRO_5021444144" description="Secreted protein" evidence="1">
    <location>
        <begin position="19"/>
        <end position="206"/>
    </location>
</feature>
<evidence type="ECO:0000256" key="1">
    <source>
        <dbReference type="SAM" id="SignalP"/>
    </source>
</evidence>
<gene>
    <name evidence="2" type="ORF">FA13DRAFT_1143568</name>
</gene>
<organism evidence="2 3">
    <name type="scientific">Coprinellus micaceus</name>
    <name type="common">Glistening ink-cap mushroom</name>
    <name type="synonym">Coprinus micaceus</name>
    <dbReference type="NCBI Taxonomy" id="71717"/>
    <lineage>
        <taxon>Eukaryota</taxon>
        <taxon>Fungi</taxon>
        <taxon>Dikarya</taxon>
        <taxon>Basidiomycota</taxon>
        <taxon>Agaricomycotina</taxon>
        <taxon>Agaricomycetes</taxon>
        <taxon>Agaricomycetidae</taxon>
        <taxon>Agaricales</taxon>
        <taxon>Agaricineae</taxon>
        <taxon>Psathyrellaceae</taxon>
        <taxon>Coprinellus</taxon>
    </lineage>
</organism>
<dbReference type="EMBL" id="QPFP01000054">
    <property type="protein sequence ID" value="TEB25764.1"/>
    <property type="molecule type" value="Genomic_DNA"/>
</dbReference>
<proteinExistence type="predicted"/>
<evidence type="ECO:0008006" key="4">
    <source>
        <dbReference type="Google" id="ProtNLM"/>
    </source>
</evidence>
<dbReference type="Proteomes" id="UP000298030">
    <property type="component" value="Unassembled WGS sequence"/>
</dbReference>
<name>A0A4Y7SVX1_COPMI</name>
<accession>A0A4Y7SVX1</accession>
<comment type="caution">
    <text evidence="2">The sequence shown here is derived from an EMBL/GenBank/DDBJ whole genome shotgun (WGS) entry which is preliminary data.</text>
</comment>
<feature type="signal peptide" evidence="1">
    <location>
        <begin position="1"/>
        <end position="18"/>
    </location>
</feature>
<protein>
    <recommendedName>
        <fullName evidence="4">Secreted protein</fullName>
    </recommendedName>
</protein>
<keyword evidence="3" id="KW-1185">Reference proteome</keyword>
<dbReference type="AlphaFoldDB" id="A0A4Y7SVX1"/>